<protein>
    <submittedName>
        <fullName evidence="1">Uncharacterized protein</fullName>
    </submittedName>
</protein>
<accession>A0A9D4NM86</accession>
<reference evidence="1" key="1">
    <citation type="journal article" date="2019" name="bioRxiv">
        <title>The Genome of the Zebra Mussel, Dreissena polymorpha: A Resource for Invasive Species Research.</title>
        <authorList>
            <person name="McCartney M.A."/>
            <person name="Auch B."/>
            <person name="Kono T."/>
            <person name="Mallez S."/>
            <person name="Zhang Y."/>
            <person name="Obille A."/>
            <person name="Becker A."/>
            <person name="Abrahante J.E."/>
            <person name="Garbe J."/>
            <person name="Badalamenti J.P."/>
            <person name="Herman A."/>
            <person name="Mangelson H."/>
            <person name="Liachko I."/>
            <person name="Sullivan S."/>
            <person name="Sone E.D."/>
            <person name="Koren S."/>
            <person name="Silverstein K.A.T."/>
            <person name="Beckman K.B."/>
            <person name="Gohl D.M."/>
        </authorList>
    </citation>
    <scope>NUCLEOTIDE SEQUENCE</scope>
    <source>
        <strain evidence="1">Duluth1</strain>
        <tissue evidence="1">Whole animal</tissue>
    </source>
</reference>
<comment type="caution">
    <text evidence="1">The sequence shown here is derived from an EMBL/GenBank/DDBJ whole genome shotgun (WGS) entry which is preliminary data.</text>
</comment>
<sequence>MVRSGPSATGRQQGPLSALATNVGRRQVLLCAVKHGRMSPDPIIHWEYRCKLM</sequence>
<keyword evidence="2" id="KW-1185">Reference proteome</keyword>
<reference evidence="1" key="2">
    <citation type="submission" date="2020-11" db="EMBL/GenBank/DDBJ databases">
        <authorList>
            <person name="McCartney M.A."/>
            <person name="Auch B."/>
            <person name="Kono T."/>
            <person name="Mallez S."/>
            <person name="Becker A."/>
            <person name="Gohl D.M."/>
            <person name="Silverstein K.A.T."/>
            <person name="Koren S."/>
            <person name="Bechman K.B."/>
            <person name="Herman A."/>
            <person name="Abrahante J.E."/>
            <person name="Garbe J."/>
        </authorList>
    </citation>
    <scope>NUCLEOTIDE SEQUENCE</scope>
    <source>
        <strain evidence="1">Duluth1</strain>
        <tissue evidence="1">Whole animal</tissue>
    </source>
</reference>
<gene>
    <name evidence="1" type="ORF">DPMN_021480</name>
</gene>
<name>A0A9D4NM86_DREPO</name>
<proteinExistence type="predicted"/>
<evidence type="ECO:0000313" key="1">
    <source>
        <dbReference type="EMBL" id="KAH3897293.1"/>
    </source>
</evidence>
<evidence type="ECO:0000313" key="2">
    <source>
        <dbReference type="Proteomes" id="UP000828390"/>
    </source>
</evidence>
<dbReference type="Proteomes" id="UP000828390">
    <property type="component" value="Unassembled WGS sequence"/>
</dbReference>
<dbReference type="AlphaFoldDB" id="A0A9D4NM86"/>
<dbReference type="EMBL" id="JAIWYP010000001">
    <property type="protein sequence ID" value="KAH3897293.1"/>
    <property type="molecule type" value="Genomic_DNA"/>
</dbReference>
<organism evidence="1 2">
    <name type="scientific">Dreissena polymorpha</name>
    <name type="common">Zebra mussel</name>
    <name type="synonym">Mytilus polymorpha</name>
    <dbReference type="NCBI Taxonomy" id="45954"/>
    <lineage>
        <taxon>Eukaryota</taxon>
        <taxon>Metazoa</taxon>
        <taxon>Spiralia</taxon>
        <taxon>Lophotrochozoa</taxon>
        <taxon>Mollusca</taxon>
        <taxon>Bivalvia</taxon>
        <taxon>Autobranchia</taxon>
        <taxon>Heteroconchia</taxon>
        <taxon>Euheterodonta</taxon>
        <taxon>Imparidentia</taxon>
        <taxon>Neoheterodontei</taxon>
        <taxon>Myida</taxon>
        <taxon>Dreissenoidea</taxon>
        <taxon>Dreissenidae</taxon>
        <taxon>Dreissena</taxon>
    </lineage>
</organism>